<proteinExistence type="predicted"/>
<evidence type="ECO:0000256" key="8">
    <source>
        <dbReference type="SAM" id="Phobius"/>
    </source>
</evidence>
<keyword evidence="6 8" id="KW-1133">Transmembrane helix</keyword>
<feature type="transmembrane region" description="Helical" evidence="8">
    <location>
        <begin position="258"/>
        <end position="284"/>
    </location>
</feature>
<feature type="transmembrane region" description="Helical" evidence="8">
    <location>
        <begin position="179"/>
        <end position="196"/>
    </location>
</feature>
<feature type="transmembrane region" description="Helical" evidence="8">
    <location>
        <begin position="367"/>
        <end position="388"/>
    </location>
</feature>
<dbReference type="Proteomes" id="UP000319383">
    <property type="component" value="Chromosome"/>
</dbReference>
<dbReference type="PANTHER" id="PTHR33908:SF3">
    <property type="entry name" value="UNDECAPRENYL PHOSPHATE-ALPHA-4-AMINO-4-DEOXY-L-ARABINOSE ARABINOSYL TRANSFERASE"/>
    <property type="match status" value="1"/>
</dbReference>
<dbReference type="EC" id="2.4.2.43" evidence="10"/>
<organism evidence="10 11">
    <name type="scientific">Symmachiella dynata</name>
    <dbReference type="NCBI Taxonomy" id="2527995"/>
    <lineage>
        <taxon>Bacteria</taxon>
        <taxon>Pseudomonadati</taxon>
        <taxon>Planctomycetota</taxon>
        <taxon>Planctomycetia</taxon>
        <taxon>Planctomycetales</taxon>
        <taxon>Planctomycetaceae</taxon>
        <taxon>Symmachiella</taxon>
    </lineage>
</organism>
<evidence type="ECO:0000256" key="3">
    <source>
        <dbReference type="ARBA" id="ARBA00022676"/>
    </source>
</evidence>
<dbReference type="GO" id="GO:0005886">
    <property type="term" value="C:plasma membrane"/>
    <property type="evidence" value="ECO:0007669"/>
    <property type="project" value="UniProtKB-SubCell"/>
</dbReference>
<evidence type="ECO:0000256" key="2">
    <source>
        <dbReference type="ARBA" id="ARBA00022475"/>
    </source>
</evidence>
<evidence type="ECO:0000313" key="10">
    <source>
        <dbReference type="EMBL" id="QDU43776.1"/>
    </source>
</evidence>
<evidence type="ECO:0000259" key="9">
    <source>
        <dbReference type="Pfam" id="PF13231"/>
    </source>
</evidence>
<evidence type="ECO:0000256" key="6">
    <source>
        <dbReference type="ARBA" id="ARBA00022989"/>
    </source>
</evidence>
<evidence type="ECO:0000256" key="4">
    <source>
        <dbReference type="ARBA" id="ARBA00022679"/>
    </source>
</evidence>
<dbReference type="PANTHER" id="PTHR33908">
    <property type="entry name" value="MANNOSYLTRANSFERASE YKCB-RELATED"/>
    <property type="match status" value="1"/>
</dbReference>
<evidence type="ECO:0000256" key="7">
    <source>
        <dbReference type="ARBA" id="ARBA00023136"/>
    </source>
</evidence>
<evidence type="ECO:0000256" key="1">
    <source>
        <dbReference type="ARBA" id="ARBA00004651"/>
    </source>
</evidence>
<keyword evidence="3 10" id="KW-0328">Glycosyltransferase</keyword>
<keyword evidence="4 10" id="KW-0808">Transferase</keyword>
<dbReference type="EMBL" id="CP036276">
    <property type="protein sequence ID" value="QDU43776.1"/>
    <property type="molecule type" value="Genomic_DNA"/>
</dbReference>
<keyword evidence="2" id="KW-1003">Cell membrane</keyword>
<sequence>MKRIFRHETWILIAALIAFFTNLGATRLWDEDESFFAATAAEMHQRGEWTVPYFNGELFSHKPPFMYWMMLVGYELFGDSEFAVRFWSAIFGTATALLTYYLGRRLFNAEVGLWAGLAMTSSLMFDVVARAATADSFLVFFSALSLYAFVVGSQQRNPAVWSGDDPETPSDGPHPLLPSTWWTFAAMYAVMGLAVLVKGPIGVLLPTATIGLFLLCTSPGKPLSESSSWISKLGAALAIFHPRLFFKTIWQMKPLTAIAMVTLVAGPWFLAVSMQTGGTFVLEFLGIHNFGRFMNSMDGHSGPIFYYLPVIMIGFFPWSIFALQTLRDTAQRIGSRDHWRIPCLFLACWASVFIGFFSLASTKLPNYTLTAYPALALLTAVFLHRWIHQTATVPVGWIRSALGTFTAVGVLLVVVCPVLGLWRVEGVPLLTTVGVSTAVSEQLPLAGLILGIGPLVGGIAAMMLAKRGRPQQAVASIAMASVVFVTCVLAVVAVRADRHQTSAEIADTIKFLDRQGEVPVAQYKYFRPSLIYYTRRPVAPCKTPKDIRDFFASSEHAVMITTAKKHESIKELLPADVVILEQRPQFPKQGTVLLLGKQPQRLAGRNRPTY</sequence>
<reference evidence="10 11" key="1">
    <citation type="submission" date="2019-02" db="EMBL/GenBank/DDBJ databases">
        <title>Deep-cultivation of Planctomycetes and their phenomic and genomic characterization uncovers novel biology.</title>
        <authorList>
            <person name="Wiegand S."/>
            <person name="Jogler M."/>
            <person name="Boedeker C."/>
            <person name="Pinto D."/>
            <person name="Vollmers J."/>
            <person name="Rivas-Marin E."/>
            <person name="Kohn T."/>
            <person name="Peeters S.H."/>
            <person name="Heuer A."/>
            <person name="Rast P."/>
            <person name="Oberbeckmann S."/>
            <person name="Bunk B."/>
            <person name="Jeske O."/>
            <person name="Meyerdierks A."/>
            <person name="Storesund J.E."/>
            <person name="Kallscheuer N."/>
            <person name="Luecker S."/>
            <person name="Lage O.M."/>
            <person name="Pohl T."/>
            <person name="Merkel B.J."/>
            <person name="Hornburger P."/>
            <person name="Mueller R.-W."/>
            <person name="Bruemmer F."/>
            <person name="Labrenz M."/>
            <person name="Spormann A.M."/>
            <person name="Op den Camp H."/>
            <person name="Overmann J."/>
            <person name="Amann R."/>
            <person name="Jetten M.S.M."/>
            <person name="Mascher T."/>
            <person name="Medema M.H."/>
            <person name="Devos D.P."/>
            <person name="Kaster A.-K."/>
            <person name="Ovreas L."/>
            <person name="Rohde M."/>
            <person name="Galperin M.Y."/>
            <person name="Jogler C."/>
        </authorList>
    </citation>
    <scope>NUCLEOTIDE SEQUENCE [LARGE SCALE GENOMIC DNA]</scope>
    <source>
        <strain evidence="10 11">Mal52</strain>
    </source>
</reference>
<feature type="transmembrane region" description="Helical" evidence="8">
    <location>
        <begin position="400"/>
        <end position="422"/>
    </location>
</feature>
<evidence type="ECO:0000256" key="5">
    <source>
        <dbReference type="ARBA" id="ARBA00022692"/>
    </source>
</evidence>
<feature type="transmembrane region" description="Helical" evidence="8">
    <location>
        <begin position="304"/>
        <end position="323"/>
    </location>
</feature>
<feature type="transmembrane region" description="Helical" evidence="8">
    <location>
        <begin position="82"/>
        <end position="102"/>
    </location>
</feature>
<dbReference type="GO" id="GO:0009103">
    <property type="term" value="P:lipopolysaccharide biosynthetic process"/>
    <property type="evidence" value="ECO:0007669"/>
    <property type="project" value="UniProtKB-ARBA"/>
</dbReference>
<keyword evidence="5 8" id="KW-0812">Transmembrane</keyword>
<feature type="transmembrane region" description="Helical" evidence="8">
    <location>
        <begin position="442"/>
        <end position="461"/>
    </location>
</feature>
<dbReference type="RefSeq" id="WP_197534813.1">
    <property type="nucleotide sequence ID" value="NZ_CP036276.1"/>
</dbReference>
<comment type="subcellular location">
    <subcellularLocation>
        <location evidence="1">Cell membrane</location>
        <topology evidence="1">Multi-pass membrane protein</topology>
    </subcellularLocation>
</comment>
<keyword evidence="11" id="KW-1185">Reference proteome</keyword>
<feature type="transmembrane region" description="Helical" evidence="8">
    <location>
        <begin position="473"/>
        <end position="494"/>
    </location>
</feature>
<dbReference type="InterPro" id="IPR038731">
    <property type="entry name" value="RgtA/B/C-like"/>
</dbReference>
<keyword evidence="7 8" id="KW-0472">Membrane</keyword>
<feature type="transmembrane region" description="Helical" evidence="8">
    <location>
        <begin position="343"/>
        <end position="361"/>
    </location>
</feature>
<dbReference type="InterPro" id="IPR050297">
    <property type="entry name" value="LipidA_mod_glycosyltrf_83"/>
</dbReference>
<evidence type="ECO:0000313" key="11">
    <source>
        <dbReference type="Proteomes" id="UP000319383"/>
    </source>
</evidence>
<protein>
    <submittedName>
        <fullName evidence="10">Undecaprenyl phosphate-alpha-4-amino-4-deoxy-L-arabinose arabinosyl transferase</fullName>
        <ecNumber evidence="10">2.4.2.43</ecNumber>
    </submittedName>
</protein>
<name>A0A517ZMS1_9PLAN</name>
<gene>
    <name evidence="10" type="primary">arnT_1</name>
    <name evidence="10" type="ORF">Mal52_22520</name>
</gene>
<accession>A0A517ZMS1</accession>
<dbReference type="AlphaFoldDB" id="A0A517ZMS1"/>
<feature type="domain" description="Glycosyltransferase RgtA/B/C/D-like" evidence="9">
    <location>
        <begin position="61"/>
        <end position="161"/>
    </location>
</feature>
<dbReference type="GO" id="GO:0103015">
    <property type="term" value="F:4-amino-4-deoxy-L-arabinose transferase activity"/>
    <property type="evidence" value="ECO:0007669"/>
    <property type="project" value="UniProtKB-EC"/>
</dbReference>
<dbReference type="GO" id="GO:0010041">
    <property type="term" value="P:response to iron(III) ion"/>
    <property type="evidence" value="ECO:0007669"/>
    <property type="project" value="TreeGrafter"/>
</dbReference>
<dbReference type="Pfam" id="PF13231">
    <property type="entry name" value="PMT_2"/>
    <property type="match status" value="1"/>
</dbReference>
<dbReference type="KEGG" id="sdyn:Mal52_22520"/>